<sequence length="60" mass="6766">MTEGISEGEFVKSWNKVIRFLISAETAWKGHRDLMEKSGGTENISTYKAQIMAGLIFNRS</sequence>
<gene>
    <name evidence="1" type="ORF">LCGC14_2845290</name>
</gene>
<organism evidence="1">
    <name type="scientific">marine sediment metagenome</name>
    <dbReference type="NCBI Taxonomy" id="412755"/>
    <lineage>
        <taxon>unclassified sequences</taxon>
        <taxon>metagenomes</taxon>
        <taxon>ecological metagenomes</taxon>
    </lineage>
</organism>
<name>A0A0F8YA14_9ZZZZ</name>
<dbReference type="EMBL" id="LAZR01054568">
    <property type="protein sequence ID" value="KKK78267.1"/>
    <property type="molecule type" value="Genomic_DNA"/>
</dbReference>
<feature type="non-terminal residue" evidence="1">
    <location>
        <position position="60"/>
    </location>
</feature>
<proteinExistence type="predicted"/>
<evidence type="ECO:0000313" key="1">
    <source>
        <dbReference type="EMBL" id="KKK78267.1"/>
    </source>
</evidence>
<reference evidence="1" key="1">
    <citation type="journal article" date="2015" name="Nature">
        <title>Complex archaea that bridge the gap between prokaryotes and eukaryotes.</title>
        <authorList>
            <person name="Spang A."/>
            <person name="Saw J.H."/>
            <person name="Jorgensen S.L."/>
            <person name="Zaremba-Niedzwiedzka K."/>
            <person name="Martijn J."/>
            <person name="Lind A.E."/>
            <person name="van Eijk R."/>
            <person name="Schleper C."/>
            <person name="Guy L."/>
            <person name="Ettema T.J."/>
        </authorList>
    </citation>
    <scope>NUCLEOTIDE SEQUENCE</scope>
</reference>
<comment type="caution">
    <text evidence="1">The sequence shown here is derived from an EMBL/GenBank/DDBJ whole genome shotgun (WGS) entry which is preliminary data.</text>
</comment>
<accession>A0A0F8YA14</accession>
<dbReference type="AlphaFoldDB" id="A0A0F8YA14"/>
<protein>
    <submittedName>
        <fullName evidence="1">Uncharacterized protein</fullName>
    </submittedName>
</protein>